<evidence type="ECO:0000256" key="4">
    <source>
        <dbReference type="ARBA" id="ARBA00022692"/>
    </source>
</evidence>
<evidence type="ECO:0000256" key="2">
    <source>
        <dbReference type="ARBA" id="ARBA00010799"/>
    </source>
</evidence>
<protein>
    <recommendedName>
        <fullName evidence="3">Guided entry of tail-anchored proteins factor 1</fullName>
    </recommendedName>
    <alternativeName>
        <fullName evidence="8">Tail-anchored protein insertion receptor WRB</fullName>
    </alternativeName>
    <alternativeName>
        <fullName evidence="9">Tryptophan-rich basic protein</fullName>
    </alternativeName>
</protein>
<keyword evidence="6 10" id="KW-1133">Transmembrane helix</keyword>
<keyword evidence="11" id="KW-1185">Reference proteome</keyword>
<organism evidence="11 12">
    <name type="scientific">Steinernema glaseri</name>
    <dbReference type="NCBI Taxonomy" id="37863"/>
    <lineage>
        <taxon>Eukaryota</taxon>
        <taxon>Metazoa</taxon>
        <taxon>Ecdysozoa</taxon>
        <taxon>Nematoda</taxon>
        <taxon>Chromadorea</taxon>
        <taxon>Rhabditida</taxon>
        <taxon>Tylenchina</taxon>
        <taxon>Panagrolaimomorpha</taxon>
        <taxon>Strongyloidoidea</taxon>
        <taxon>Steinernematidae</taxon>
        <taxon>Steinernema</taxon>
    </lineage>
</organism>
<dbReference type="GO" id="GO:0043529">
    <property type="term" value="C:GET complex"/>
    <property type="evidence" value="ECO:0007669"/>
    <property type="project" value="TreeGrafter"/>
</dbReference>
<sequence length="208" mass="23881">MVRDCASLDDFYRVCVCVTAVLVLAFGYDVFQKILRLICSLVLPETQAQKRSREIKAEMDVLKMEMAELSPRDDFAKYFKRDRMLNKLRDQLAEISSTEVKENVLRSAFITAVARVLTASIGISSMWWTSDVKFYRFSSPDTCWPLCNVMDMPEGLGRMFGYRESSDTDAYISLFVFLNLLTRVCRRLPKLIQGVRTPIPVAEKSKSQ</sequence>
<keyword evidence="5" id="KW-0256">Endoplasmic reticulum</keyword>
<evidence type="ECO:0000313" key="11">
    <source>
        <dbReference type="Proteomes" id="UP000095287"/>
    </source>
</evidence>
<dbReference type="PANTHER" id="PTHR42650:SF1">
    <property type="entry name" value="GUIDED ENTRY OF TAIL-ANCHORED PROTEINS FACTOR 1"/>
    <property type="match status" value="1"/>
</dbReference>
<evidence type="ECO:0000256" key="3">
    <source>
        <dbReference type="ARBA" id="ARBA00017951"/>
    </source>
</evidence>
<evidence type="ECO:0000256" key="6">
    <source>
        <dbReference type="ARBA" id="ARBA00022989"/>
    </source>
</evidence>
<dbReference type="InterPro" id="IPR028945">
    <property type="entry name" value="Get1"/>
</dbReference>
<evidence type="ECO:0000256" key="1">
    <source>
        <dbReference type="ARBA" id="ARBA00004477"/>
    </source>
</evidence>
<evidence type="ECO:0000256" key="8">
    <source>
        <dbReference type="ARBA" id="ARBA00032437"/>
    </source>
</evidence>
<dbReference type="PANTHER" id="PTHR42650">
    <property type="entry name" value="TAIL-ANCHORED PROTEIN INSERTION RECEPTOR WRB"/>
    <property type="match status" value="1"/>
</dbReference>
<evidence type="ECO:0000256" key="10">
    <source>
        <dbReference type="SAM" id="Phobius"/>
    </source>
</evidence>
<dbReference type="GO" id="GO:0005789">
    <property type="term" value="C:endoplasmic reticulum membrane"/>
    <property type="evidence" value="ECO:0007669"/>
    <property type="project" value="UniProtKB-SubCell"/>
</dbReference>
<name>A0A1I7YRN6_9BILA</name>
<keyword evidence="7 10" id="KW-0472">Membrane</keyword>
<feature type="transmembrane region" description="Helical" evidence="10">
    <location>
        <begin position="12"/>
        <end position="31"/>
    </location>
</feature>
<dbReference type="Pfam" id="PF04420">
    <property type="entry name" value="CHD5"/>
    <property type="match status" value="1"/>
</dbReference>
<proteinExistence type="inferred from homology"/>
<comment type="similarity">
    <text evidence="2">Belongs to the WRB/GET1 family.</text>
</comment>
<dbReference type="Proteomes" id="UP000095287">
    <property type="component" value="Unplaced"/>
</dbReference>
<dbReference type="InterPro" id="IPR029012">
    <property type="entry name" value="Helix_hairpin_bin_sf"/>
</dbReference>
<accession>A0A1I7YRN6</accession>
<dbReference type="GO" id="GO:0071816">
    <property type="term" value="P:tail-anchored membrane protein insertion into ER membrane"/>
    <property type="evidence" value="ECO:0007669"/>
    <property type="project" value="InterPro"/>
</dbReference>
<evidence type="ECO:0000313" key="12">
    <source>
        <dbReference type="WBParaSite" id="L893_g19133.t1"/>
    </source>
</evidence>
<comment type="subcellular location">
    <subcellularLocation>
        <location evidence="1">Endoplasmic reticulum membrane</location>
        <topology evidence="1">Multi-pass membrane protein</topology>
    </subcellularLocation>
</comment>
<dbReference type="GO" id="GO:0043495">
    <property type="term" value="F:protein-membrane adaptor activity"/>
    <property type="evidence" value="ECO:0007669"/>
    <property type="project" value="TreeGrafter"/>
</dbReference>
<reference evidence="12" key="1">
    <citation type="submission" date="2016-11" db="UniProtKB">
        <authorList>
            <consortium name="WormBaseParasite"/>
        </authorList>
    </citation>
    <scope>IDENTIFICATION</scope>
</reference>
<dbReference type="AlphaFoldDB" id="A0A1I7YRN6"/>
<evidence type="ECO:0000256" key="5">
    <source>
        <dbReference type="ARBA" id="ARBA00022824"/>
    </source>
</evidence>
<evidence type="ECO:0000256" key="9">
    <source>
        <dbReference type="ARBA" id="ARBA00033006"/>
    </source>
</evidence>
<dbReference type="Gene3D" id="1.10.287.660">
    <property type="entry name" value="Helix hairpin bin"/>
    <property type="match status" value="1"/>
</dbReference>
<dbReference type="WBParaSite" id="L893_g19133.t1">
    <property type="protein sequence ID" value="L893_g19133.t1"/>
    <property type="gene ID" value="L893_g19133"/>
</dbReference>
<evidence type="ECO:0000256" key="7">
    <source>
        <dbReference type="ARBA" id="ARBA00023136"/>
    </source>
</evidence>
<keyword evidence="4 10" id="KW-0812">Transmembrane</keyword>